<evidence type="ECO:0000313" key="4">
    <source>
        <dbReference type="Proteomes" id="UP001158067"/>
    </source>
</evidence>
<gene>
    <name evidence="3" type="ORF">SAMN06265222_104253</name>
</gene>
<keyword evidence="1" id="KW-1133">Transmembrane helix</keyword>
<dbReference type="RefSeq" id="WP_283432433.1">
    <property type="nucleotide sequence ID" value="NZ_FXUG01000004.1"/>
</dbReference>
<dbReference type="PANTHER" id="PTHR42208:SF1">
    <property type="entry name" value="HEAVY METAL TRANSPORTER"/>
    <property type="match status" value="1"/>
</dbReference>
<dbReference type="InterPro" id="IPR039447">
    <property type="entry name" value="UreH-like_TM_dom"/>
</dbReference>
<feature type="transmembrane region" description="Helical" evidence="1">
    <location>
        <begin position="199"/>
        <end position="219"/>
    </location>
</feature>
<proteinExistence type="predicted"/>
<name>A0ABY1PZU5_9BACT</name>
<protein>
    <recommendedName>
        <fullName evidence="2">Urease accessory protein UreH-like transmembrane domain-containing protein</fullName>
    </recommendedName>
</protein>
<reference evidence="3 4" key="1">
    <citation type="submission" date="2017-05" db="EMBL/GenBank/DDBJ databases">
        <authorList>
            <person name="Varghese N."/>
            <person name="Submissions S."/>
        </authorList>
    </citation>
    <scope>NUCLEOTIDE SEQUENCE [LARGE SCALE GENOMIC DNA]</scope>
    <source>
        <strain evidence="3 4">DSM 25457</strain>
    </source>
</reference>
<dbReference type="PANTHER" id="PTHR42208">
    <property type="entry name" value="HEAVY METAL TRANSPORTER-RELATED"/>
    <property type="match status" value="1"/>
</dbReference>
<feature type="transmembrane region" description="Helical" evidence="1">
    <location>
        <begin position="83"/>
        <end position="105"/>
    </location>
</feature>
<evidence type="ECO:0000313" key="3">
    <source>
        <dbReference type="EMBL" id="SMP54520.1"/>
    </source>
</evidence>
<dbReference type="EMBL" id="FXUG01000004">
    <property type="protein sequence ID" value="SMP54520.1"/>
    <property type="molecule type" value="Genomic_DNA"/>
</dbReference>
<feature type="transmembrane region" description="Helical" evidence="1">
    <location>
        <begin position="139"/>
        <end position="160"/>
    </location>
</feature>
<dbReference type="Pfam" id="PF13386">
    <property type="entry name" value="DsbD_2"/>
    <property type="match status" value="1"/>
</dbReference>
<feature type="transmembrane region" description="Helical" evidence="1">
    <location>
        <begin position="48"/>
        <end position="71"/>
    </location>
</feature>
<keyword evidence="4" id="KW-1185">Reference proteome</keyword>
<evidence type="ECO:0000259" key="2">
    <source>
        <dbReference type="Pfam" id="PF13386"/>
    </source>
</evidence>
<keyword evidence="1" id="KW-0812">Transmembrane</keyword>
<feature type="domain" description="Urease accessory protein UreH-like transmembrane" evidence="2">
    <location>
        <begin position="8"/>
        <end position="216"/>
    </location>
</feature>
<organism evidence="3 4">
    <name type="scientific">Neorhodopirellula lusitana</name>
    <dbReference type="NCBI Taxonomy" id="445327"/>
    <lineage>
        <taxon>Bacteria</taxon>
        <taxon>Pseudomonadati</taxon>
        <taxon>Planctomycetota</taxon>
        <taxon>Planctomycetia</taxon>
        <taxon>Pirellulales</taxon>
        <taxon>Pirellulaceae</taxon>
        <taxon>Neorhodopirellula</taxon>
    </lineage>
</organism>
<comment type="caution">
    <text evidence="3">The sequence shown here is derived from an EMBL/GenBank/DDBJ whole genome shotgun (WGS) entry which is preliminary data.</text>
</comment>
<evidence type="ECO:0000256" key="1">
    <source>
        <dbReference type="SAM" id="Phobius"/>
    </source>
</evidence>
<dbReference type="Proteomes" id="UP001158067">
    <property type="component" value="Unassembled WGS sequence"/>
</dbReference>
<keyword evidence="1" id="KW-0472">Membrane</keyword>
<accession>A0ABY1PZU5</accession>
<feature type="transmembrane region" description="Helical" evidence="1">
    <location>
        <begin position="172"/>
        <end position="193"/>
    </location>
</feature>
<sequence length="310" mass="31537">MWILISAVVTASLLGSMHCVGMCGPLAIFASGAGEKAPRRQVVLSTSLYHIGRLLTYTLAGLIAGTLGSLVDVGGQTLGFQLAAARLVGTVMIAIGLWKLVSMWLPRSAATSGPTPSRIGGLLVKLRPIVFGLPPSGRAFATGLLTTLLPCGWLYLFALVAAGTGNPVSGGITMAAFWVGTVPALTALIAGTQTLSHKFVQVVPTAAALLLIVTGGITASGRGFAEISSLSEIAPPVSISTEPAPEDSTPVCCCDPNATQCNCPPPSIQQQINALTKTPLPCCAGHVNAETSVAEDATGAAEPAEESLQP</sequence>